<evidence type="ECO:0000313" key="6">
    <source>
        <dbReference type="Proteomes" id="UP000787625"/>
    </source>
</evidence>
<dbReference type="InterPro" id="IPR011004">
    <property type="entry name" value="Trimer_LpxA-like_sf"/>
</dbReference>
<keyword evidence="3" id="KW-0677">Repeat</keyword>
<dbReference type="Pfam" id="PF00132">
    <property type="entry name" value="Hexapep"/>
    <property type="match status" value="1"/>
</dbReference>
<dbReference type="InterPro" id="IPR001451">
    <property type="entry name" value="Hexapep"/>
</dbReference>
<name>A0A9D2UJ41_9BACT</name>
<evidence type="ECO:0000256" key="3">
    <source>
        <dbReference type="ARBA" id="ARBA00022737"/>
    </source>
</evidence>
<dbReference type="PANTHER" id="PTHR23416:SF23">
    <property type="entry name" value="ACETYLTRANSFERASE C18B11.09C-RELATED"/>
    <property type="match status" value="1"/>
</dbReference>
<dbReference type="CDD" id="cd04647">
    <property type="entry name" value="LbH_MAT_like"/>
    <property type="match status" value="1"/>
</dbReference>
<keyword evidence="4 5" id="KW-0012">Acyltransferase</keyword>
<dbReference type="PANTHER" id="PTHR23416">
    <property type="entry name" value="SIALIC ACID SYNTHASE-RELATED"/>
    <property type="match status" value="1"/>
</dbReference>
<dbReference type="GO" id="GO:0008374">
    <property type="term" value="F:O-acyltransferase activity"/>
    <property type="evidence" value="ECO:0007669"/>
    <property type="project" value="TreeGrafter"/>
</dbReference>
<comment type="similarity">
    <text evidence="1">Belongs to the transferase hexapeptide repeat family.</text>
</comment>
<proteinExistence type="inferred from homology"/>
<reference evidence="5" key="1">
    <citation type="journal article" date="2021" name="PeerJ">
        <title>Extensive microbial diversity within the chicken gut microbiome revealed by metagenomics and culture.</title>
        <authorList>
            <person name="Gilroy R."/>
            <person name="Ravi A."/>
            <person name="Getino M."/>
            <person name="Pursley I."/>
            <person name="Horton D.L."/>
            <person name="Alikhan N.F."/>
            <person name="Baker D."/>
            <person name="Gharbi K."/>
            <person name="Hall N."/>
            <person name="Watson M."/>
            <person name="Adriaenssens E.M."/>
            <person name="Foster-Nyarko E."/>
            <person name="Jarju S."/>
            <person name="Secka A."/>
            <person name="Antonio M."/>
            <person name="Oren A."/>
            <person name="Chaudhuri R.R."/>
            <person name="La Ragione R."/>
            <person name="Hildebrand F."/>
            <person name="Pallen M.J."/>
        </authorList>
    </citation>
    <scope>NUCLEOTIDE SEQUENCE</scope>
    <source>
        <strain evidence="5">MalCec1-1739</strain>
    </source>
</reference>
<dbReference type="EMBL" id="DWUP01000133">
    <property type="protein sequence ID" value="HJD53261.1"/>
    <property type="molecule type" value="Genomic_DNA"/>
</dbReference>
<accession>A0A9D2UJ41</accession>
<comment type="caution">
    <text evidence="5">The sequence shown here is derived from an EMBL/GenBank/DDBJ whole genome shotgun (WGS) entry which is preliminary data.</text>
</comment>
<gene>
    <name evidence="5" type="ORF">IAA93_06015</name>
</gene>
<keyword evidence="2" id="KW-0808">Transferase</keyword>
<dbReference type="InterPro" id="IPR018357">
    <property type="entry name" value="Hexapep_transf_CS"/>
</dbReference>
<reference evidence="5" key="2">
    <citation type="submission" date="2021-04" db="EMBL/GenBank/DDBJ databases">
        <authorList>
            <person name="Gilroy R."/>
        </authorList>
    </citation>
    <scope>NUCLEOTIDE SEQUENCE</scope>
    <source>
        <strain evidence="5">MalCec1-1739</strain>
    </source>
</reference>
<dbReference type="Pfam" id="PF14602">
    <property type="entry name" value="Hexapep_2"/>
    <property type="match status" value="1"/>
</dbReference>
<dbReference type="Gene3D" id="2.160.10.10">
    <property type="entry name" value="Hexapeptide repeat proteins"/>
    <property type="match status" value="1"/>
</dbReference>
<dbReference type="SUPFAM" id="SSF51161">
    <property type="entry name" value="Trimeric LpxA-like enzymes"/>
    <property type="match status" value="1"/>
</dbReference>
<sequence>MNKDSISAKLLSDPRGYICHKSAVALRRCYVVMCSAYTALLAKLKGVVFASIPECDGVPYLSRCPRSVIRVGRDFKINSSFKSNNIGVLSRSRLTTNDTGAQIIIGDRVGVSAVTISAFERITIGDDTLIGGNVLITDSDWHQIDPGERLEGRGQAASAEVKIGRNVFIGTRSIVLKGVTIGDNSIIGAGSVVTRDIPPNVIAAGNPCRVIKRL</sequence>
<dbReference type="InterPro" id="IPR051159">
    <property type="entry name" value="Hexapeptide_acetyltransf"/>
</dbReference>
<evidence type="ECO:0000313" key="5">
    <source>
        <dbReference type="EMBL" id="HJD53261.1"/>
    </source>
</evidence>
<dbReference type="PROSITE" id="PS00101">
    <property type="entry name" value="HEXAPEP_TRANSFERASES"/>
    <property type="match status" value="1"/>
</dbReference>
<protein>
    <submittedName>
        <fullName evidence="5">Acyltransferase</fullName>
    </submittedName>
</protein>
<evidence type="ECO:0000256" key="2">
    <source>
        <dbReference type="ARBA" id="ARBA00022679"/>
    </source>
</evidence>
<organism evidence="5 6">
    <name type="scientific">Candidatus Avibacteroides avistercoris</name>
    <dbReference type="NCBI Taxonomy" id="2840690"/>
    <lineage>
        <taxon>Bacteria</taxon>
        <taxon>Pseudomonadati</taxon>
        <taxon>Bacteroidota</taxon>
        <taxon>Bacteroidia</taxon>
        <taxon>Bacteroidales</taxon>
        <taxon>Bacteroidaceae</taxon>
        <taxon>Bacteroidaceae incertae sedis</taxon>
        <taxon>Candidatus Avibacteroides</taxon>
    </lineage>
</organism>
<evidence type="ECO:0000256" key="1">
    <source>
        <dbReference type="ARBA" id="ARBA00007274"/>
    </source>
</evidence>
<evidence type="ECO:0000256" key="4">
    <source>
        <dbReference type="ARBA" id="ARBA00023315"/>
    </source>
</evidence>
<dbReference type="AlphaFoldDB" id="A0A9D2UJ41"/>
<dbReference type="Proteomes" id="UP000787625">
    <property type="component" value="Unassembled WGS sequence"/>
</dbReference>